<gene>
    <name evidence="1" type="ORF">D3H55_19125</name>
</gene>
<proteinExistence type="predicted"/>
<evidence type="ECO:0008006" key="3">
    <source>
        <dbReference type="Google" id="ProtNLM"/>
    </source>
</evidence>
<dbReference type="RefSeq" id="WP_119548903.1">
    <property type="nucleotide sequence ID" value="NZ_QXIR01000033.1"/>
</dbReference>
<dbReference type="AlphaFoldDB" id="A0A3A1QQI6"/>
<protein>
    <recommendedName>
        <fullName evidence="3">DUF5085 family protein</fullName>
    </recommendedName>
</protein>
<organism evidence="1 2">
    <name type="scientific">Bacillus salacetis</name>
    <dbReference type="NCBI Taxonomy" id="2315464"/>
    <lineage>
        <taxon>Bacteria</taxon>
        <taxon>Bacillati</taxon>
        <taxon>Bacillota</taxon>
        <taxon>Bacilli</taxon>
        <taxon>Bacillales</taxon>
        <taxon>Bacillaceae</taxon>
        <taxon>Bacillus</taxon>
    </lineage>
</organism>
<dbReference type="InterPro" id="IPR031664">
    <property type="entry name" value="DUF5085"/>
</dbReference>
<name>A0A3A1QQI6_9BACI</name>
<dbReference type="Pfam" id="PF16895">
    <property type="entry name" value="DUF5085"/>
    <property type="match status" value="1"/>
</dbReference>
<accession>A0A3A1QQI6</accession>
<reference evidence="1 2" key="1">
    <citation type="submission" date="2018-09" db="EMBL/GenBank/DDBJ databases">
        <title>Bacillus saliacetes sp. nov., isolated from Thai shrimp paste (Ka-pi).</title>
        <authorList>
            <person name="Daroonpunt R."/>
            <person name="Tanasupawat S."/>
            <person name="Yiamsombut S."/>
        </authorList>
    </citation>
    <scope>NUCLEOTIDE SEQUENCE [LARGE SCALE GENOMIC DNA]</scope>
    <source>
        <strain evidence="1 2">SKP7-4</strain>
    </source>
</reference>
<keyword evidence="2" id="KW-1185">Reference proteome</keyword>
<sequence length="153" mass="17609">MDIRRGSLYFDHLMTYSMIGKKEDWQEGFAVLEELELEQRVYKNGPVFFTFKSNEAGGEGEFTYYLPINEEVEMAGDSDIQYQEKVDVRDALLLRQADQYQDFNQAYDSIKTYASENGVDVEDSFYCVLLEVYDDIMLDLYVPVAGTGDSYGA</sequence>
<evidence type="ECO:0000313" key="2">
    <source>
        <dbReference type="Proteomes" id="UP000265801"/>
    </source>
</evidence>
<dbReference type="InterPro" id="IPR011256">
    <property type="entry name" value="Reg_factor_effector_dom_sf"/>
</dbReference>
<dbReference type="Proteomes" id="UP000265801">
    <property type="component" value="Unassembled WGS sequence"/>
</dbReference>
<dbReference type="Gene3D" id="3.20.80.10">
    <property type="entry name" value="Regulatory factor, effector binding domain"/>
    <property type="match status" value="1"/>
</dbReference>
<dbReference type="OrthoDB" id="2365165at2"/>
<dbReference type="EMBL" id="QXIR01000033">
    <property type="protein sequence ID" value="RIW29376.1"/>
    <property type="molecule type" value="Genomic_DNA"/>
</dbReference>
<comment type="caution">
    <text evidence="1">The sequence shown here is derived from an EMBL/GenBank/DDBJ whole genome shotgun (WGS) entry which is preliminary data.</text>
</comment>
<evidence type="ECO:0000313" key="1">
    <source>
        <dbReference type="EMBL" id="RIW29376.1"/>
    </source>
</evidence>